<dbReference type="HOGENOM" id="CLU_1713575_0_0_1"/>
<evidence type="ECO:0000313" key="2">
    <source>
        <dbReference type="EMBL" id="EDR07750.1"/>
    </source>
</evidence>
<gene>
    <name evidence="2" type="ORF">LACBIDRAFT_327703</name>
</gene>
<name>B0DCL2_LACBS</name>
<dbReference type="RefSeq" id="XP_001881539.1">
    <property type="nucleotide sequence ID" value="XM_001881504.1"/>
</dbReference>
<reference evidence="2 3" key="1">
    <citation type="journal article" date="2008" name="Nature">
        <title>The genome of Laccaria bicolor provides insights into mycorrhizal symbiosis.</title>
        <authorList>
            <person name="Martin F."/>
            <person name="Aerts A."/>
            <person name="Ahren D."/>
            <person name="Brun A."/>
            <person name="Danchin E.G.J."/>
            <person name="Duchaussoy F."/>
            <person name="Gibon J."/>
            <person name="Kohler A."/>
            <person name="Lindquist E."/>
            <person name="Pereda V."/>
            <person name="Salamov A."/>
            <person name="Shapiro H.J."/>
            <person name="Wuyts J."/>
            <person name="Blaudez D."/>
            <person name="Buee M."/>
            <person name="Brokstein P."/>
            <person name="Canbaeck B."/>
            <person name="Cohen D."/>
            <person name="Courty P.E."/>
            <person name="Coutinho P.M."/>
            <person name="Delaruelle C."/>
            <person name="Detter J.C."/>
            <person name="Deveau A."/>
            <person name="DiFazio S."/>
            <person name="Duplessis S."/>
            <person name="Fraissinet-Tachet L."/>
            <person name="Lucic E."/>
            <person name="Frey-Klett P."/>
            <person name="Fourrey C."/>
            <person name="Feussner I."/>
            <person name="Gay G."/>
            <person name="Grimwood J."/>
            <person name="Hoegger P.J."/>
            <person name="Jain P."/>
            <person name="Kilaru S."/>
            <person name="Labbe J."/>
            <person name="Lin Y.C."/>
            <person name="Legue V."/>
            <person name="Le Tacon F."/>
            <person name="Marmeisse R."/>
            <person name="Melayah D."/>
            <person name="Montanini B."/>
            <person name="Muratet M."/>
            <person name="Nehls U."/>
            <person name="Niculita-Hirzel H."/>
            <person name="Oudot-Le Secq M.P."/>
            <person name="Peter M."/>
            <person name="Quesneville H."/>
            <person name="Rajashekar B."/>
            <person name="Reich M."/>
            <person name="Rouhier N."/>
            <person name="Schmutz J."/>
            <person name="Yin T."/>
            <person name="Chalot M."/>
            <person name="Henrissat B."/>
            <person name="Kuees U."/>
            <person name="Lucas S."/>
            <person name="Van de Peer Y."/>
            <person name="Podila G.K."/>
            <person name="Polle A."/>
            <person name="Pukkila P.J."/>
            <person name="Richardson P.M."/>
            <person name="Rouze P."/>
            <person name="Sanders I.R."/>
            <person name="Stajich J.E."/>
            <person name="Tunlid A."/>
            <person name="Tuskan G."/>
            <person name="Grigoriev I.V."/>
        </authorList>
    </citation>
    <scope>NUCLEOTIDE SEQUENCE [LARGE SCALE GENOMIC DNA]</scope>
    <source>
        <strain evidence="3">S238N-H82 / ATCC MYA-4686</strain>
    </source>
</reference>
<feature type="region of interest" description="Disordered" evidence="1">
    <location>
        <begin position="1"/>
        <end position="100"/>
    </location>
</feature>
<evidence type="ECO:0000256" key="1">
    <source>
        <dbReference type="SAM" id="MobiDB-lite"/>
    </source>
</evidence>
<organism evidence="3">
    <name type="scientific">Laccaria bicolor (strain S238N-H82 / ATCC MYA-4686)</name>
    <name type="common">Bicoloured deceiver</name>
    <name type="synonym">Laccaria laccata var. bicolor</name>
    <dbReference type="NCBI Taxonomy" id="486041"/>
    <lineage>
        <taxon>Eukaryota</taxon>
        <taxon>Fungi</taxon>
        <taxon>Dikarya</taxon>
        <taxon>Basidiomycota</taxon>
        <taxon>Agaricomycotina</taxon>
        <taxon>Agaricomycetes</taxon>
        <taxon>Agaricomycetidae</taxon>
        <taxon>Agaricales</taxon>
        <taxon>Agaricineae</taxon>
        <taxon>Hydnangiaceae</taxon>
        <taxon>Laccaria</taxon>
    </lineage>
</organism>
<dbReference type="AlphaFoldDB" id="B0DCL2"/>
<feature type="compositionally biased region" description="Polar residues" evidence="1">
    <location>
        <begin position="49"/>
        <end position="59"/>
    </location>
</feature>
<dbReference type="Proteomes" id="UP000001194">
    <property type="component" value="Unassembled WGS sequence"/>
</dbReference>
<proteinExistence type="predicted"/>
<dbReference type="EMBL" id="DS547103">
    <property type="protein sequence ID" value="EDR07750.1"/>
    <property type="molecule type" value="Genomic_DNA"/>
</dbReference>
<dbReference type="GeneID" id="6077160"/>
<keyword evidence="3" id="KW-1185">Reference proteome</keyword>
<evidence type="ECO:0000313" key="3">
    <source>
        <dbReference type="Proteomes" id="UP000001194"/>
    </source>
</evidence>
<feature type="compositionally biased region" description="Polar residues" evidence="1">
    <location>
        <begin position="90"/>
        <end position="100"/>
    </location>
</feature>
<protein>
    <submittedName>
        <fullName evidence="2">Predicted protein</fullName>
    </submittedName>
</protein>
<dbReference type="KEGG" id="lbc:LACBIDRAFT_327703"/>
<accession>B0DCL2</accession>
<sequence length="153" mass="16329">MLLFQLSLPQLEPGHESSDTTGVDAGRQGSSATVDLNAGLSGGEHTSEDQGNPNVTQETADGDTNVILAGMSGNGQQQPSPGRNKPNAGDPQNDNSPFEQESINLMDNIIESFQRKEVMKLKALSTSGPYHFYDKTLAAASTAIWSLPSFFMK</sequence>
<dbReference type="InParanoid" id="B0DCL2"/>